<accession>A0ABW5AI88</accession>
<evidence type="ECO:0000256" key="6">
    <source>
        <dbReference type="ARBA" id="ARBA00022967"/>
    </source>
</evidence>
<dbReference type="CDD" id="cd03256">
    <property type="entry name" value="ABC_PhnC_transporter"/>
    <property type="match status" value="1"/>
</dbReference>
<dbReference type="PANTHER" id="PTHR43166:SF6">
    <property type="entry name" value="PHOSPHONATES IMPORT ATP-BINDING PROTEIN PHNC"/>
    <property type="match status" value="1"/>
</dbReference>
<gene>
    <name evidence="9" type="primary">phnC</name>
    <name evidence="9" type="ORF">ACFSOX_06595</name>
</gene>
<comment type="caution">
    <text evidence="9">The sequence shown here is derived from an EMBL/GenBank/DDBJ whole genome shotgun (WGS) entry which is preliminary data.</text>
</comment>
<dbReference type="SMART" id="SM00382">
    <property type="entry name" value="AAA"/>
    <property type="match status" value="1"/>
</dbReference>
<keyword evidence="2" id="KW-0813">Transport</keyword>
<dbReference type="Pfam" id="PF00005">
    <property type="entry name" value="ABC_tran"/>
    <property type="match status" value="1"/>
</dbReference>
<keyword evidence="3" id="KW-1003">Cell membrane</keyword>
<dbReference type="PROSITE" id="PS50893">
    <property type="entry name" value="ABC_TRANSPORTER_2"/>
    <property type="match status" value="1"/>
</dbReference>
<evidence type="ECO:0000259" key="8">
    <source>
        <dbReference type="PROSITE" id="PS50893"/>
    </source>
</evidence>
<evidence type="ECO:0000256" key="5">
    <source>
        <dbReference type="ARBA" id="ARBA00022840"/>
    </source>
</evidence>
<dbReference type="GO" id="GO:0005524">
    <property type="term" value="F:ATP binding"/>
    <property type="evidence" value="ECO:0007669"/>
    <property type="project" value="UniProtKB-KW"/>
</dbReference>
<dbReference type="InterPro" id="IPR027417">
    <property type="entry name" value="P-loop_NTPase"/>
</dbReference>
<dbReference type="PROSITE" id="PS00211">
    <property type="entry name" value="ABC_TRANSPORTER_1"/>
    <property type="match status" value="1"/>
</dbReference>
<dbReference type="InterPro" id="IPR003439">
    <property type="entry name" value="ABC_transporter-like_ATP-bd"/>
</dbReference>
<dbReference type="NCBIfam" id="TIGR02315">
    <property type="entry name" value="ABC_phnC"/>
    <property type="match status" value="1"/>
</dbReference>
<evidence type="ECO:0000256" key="2">
    <source>
        <dbReference type="ARBA" id="ARBA00022448"/>
    </source>
</evidence>
<evidence type="ECO:0000256" key="4">
    <source>
        <dbReference type="ARBA" id="ARBA00022741"/>
    </source>
</evidence>
<evidence type="ECO:0000256" key="1">
    <source>
        <dbReference type="ARBA" id="ARBA00005417"/>
    </source>
</evidence>
<keyword evidence="6" id="KW-1278">Translocase</keyword>
<comment type="similarity">
    <text evidence="1">Belongs to the ABC transporter superfamily.</text>
</comment>
<keyword evidence="5 9" id="KW-0067">ATP-binding</keyword>
<keyword evidence="10" id="KW-1185">Reference proteome</keyword>
<dbReference type="RefSeq" id="WP_378477002.1">
    <property type="nucleotide sequence ID" value="NZ_JBHUIW010000005.1"/>
</dbReference>
<evidence type="ECO:0000313" key="9">
    <source>
        <dbReference type="EMBL" id="MFD2181815.1"/>
    </source>
</evidence>
<dbReference type="InterPro" id="IPR017871">
    <property type="entry name" value="ABC_transporter-like_CS"/>
</dbReference>
<sequence>MTAHLHLPLAALPLDAPAPATTTARPESLAPVEGAAFALRQVTKRYRETTALDDVTFSVRPGELVALVGPSGAGKSTVFRCLTRLVTADAGHVEVLGHRIDTLHGRALRDVRRKIGLIFQQFNLIGRLSALDNVLAGRLGHVATWRVATRLFPQADRQIALAALDRVGLLDKAYQRADSLSGGQQQRVAIARVLAQQSRVVLADEPVSSLDPSSAANVIGVLRDIAREHRIGVLCALHQVDFARDYADRIVALRAGRLVLDAPARDFDDGAFSRVYGAEAALDLA</sequence>
<feature type="domain" description="ABC transporter" evidence="8">
    <location>
        <begin position="37"/>
        <end position="280"/>
    </location>
</feature>
<keyword evidence="7" id="KW-0472">Membrane</keyword>
<organism evidence="9 10">
    <name type="scientific">Rhodoplanes azumiensis</name>
    <dbReference type="NCBI Taxonomy" id="1897628"/>
    <lineage>
        <taxon>Bacteria</taxon>
        <taxon>Pseudomonadati</taxon>
        <taxon>Pseudomonadota</taxon>
        <taxon>Alphaproteobacteria</taxon>
        <taxon>Hyphomicrobiales</taxon>
        <taxon>Nitrobacteraceae</taxon>
        <taxon>Rhodoplanes</taxon>
    </lineage>
</organism>
<proteinExistence type="inferred from homology"/>
<dbReference type="SUPFAM" id="SSF52540">
    <property type="entry name" value="P-loop containing nucleoside triphosphate hydrolases"/>
    <property type="match status" value="1"/>
</dbReference>
<dbReference type="EMBL" id="JBHUIW010000005">
    <property type="protein sequence ID" value="MFD2181815.1"/>
    <property type="molecule type" value="Genomic_DNA"/>
</dbReference>
<name>A0ABW5AI88_9BRAD</name>
<dbReference type="InterPro" id="IPR012693">
    <property type="entry name" value="ABC_transpr_PhnC"/>
</dbReference>
<dbReference type="InterPro" id="IPR050086">
    <property type="entry name" value="MetN_ABC_transporter-like"/>
</dbReference>
<dbReference type="InterPro" id="IPR003593">
    <property type="entry name" value="AAA+_ATPase"/>
</dbReference>
<evidence type="ECO:0000256" key="3">
    <source>
        <dbReference type="ARBA" id="ARBA00022475"/>
    </source>
</evidence>
<dbReference type="Gene3D" id="3.40.50.300">
    <property type="entry name" value="P-loop containing nucleotide triphosphate hydrolases"/>
    <property type="match status" value="1"/>
</dbReference>
<reference evidence="10" key="1">
    <citation type="journal article" date="2019" name="Int. J. Syst. Evol. Microbiol.">
        <title>The Global Catalogue of Microorganisms (GCM) 10K type strain sequencing project: providing services to taxonomists for standard genome sequencing and annotation.</title>
        <authorList>
            <consortium name="The Broad Institute Genomics Platform"/>
            <consortium name="The Broad Institute Genome Sequencing Center for Infectious Disease"/>
            <person name="Wu L."/>
            <person name="Ma J."/>
        </authorList>
    </citation>
    <scope>NUCLEOTIDE SEQUENCE [LARGE SCALE GENOMIC DNA]</scope>
    <source>
        <strain evidence="10">CGMCC 1.6774</strain>
    </source>
</reference>
<keyword evidence="4" id="KW-0547">Nucleotide-binding</keyword>
<dbReference type="PANTHER" id="PTHR43166">
    <property type="entry name" value="AMINO ACID IMPORT ATP-BINDING PROTEIN"/>
    <property type="match status" value="1"/>
</dbReference>
<evidence type="ECO:0000256" key="7">
    <source>
        <dbReference type="ARBA" id="ARBA00023136"/>
    </source>
</evidence>
<evidence type="ECO:0000313" key="10">
    <source>
        <dbReference type="Proteomes" id="UP001597314"/>
    </source>
</evidence>
<protein>
    <submittedName>
        <fullName evidence="9">Phosphonate ABC transporter ATP-binding protein</fullName>
    </submittedName>
</protein>
<dbReference type="Proteomes" id="UP001597314">
    <property type="component" value="Unassembled WGS sequence"/>
</dbReference>